<protein>
    <submittedName>
        <fullName evidence="2">Uncharacterized protein</fullName>
    </submittedName>
</protein>
<feature type="compositionally biased region" description="Basic and acidic residues" evidence="1">
    <location>
        <begin position="52"/>
        <end position="64"/>
    </location>
</feature>
<feature type="compositionally biased region" description="Polar residues" evidence="1">
    <location>
        <begin position="22"/>
        <end position="51"/>
    </location>
</feature>
<evidence type="ECO:0000313" key="2">
    <source>
        <dbReference type="EMBL" id="KHN12881.1"/>
    </source>
</evidence>
<organism evidence="2">
    <name type="scientific">Glycine soja</name>
    <name type="common">Wild soybean</name>
    <dbReference type="NCBI Taxonomy" id="3848"/>
    <lineage>
        <taxon>Eukaryota</taxon>
        <taxon>Viridiplantae</taxon>
        <taxon>Streptophyta</taxon>
        <taxon>Embryophyta</taxon>
        <taxon>Tracheophyta</taxon>
        <taxon>Spermatophyta</taxon>
        <taxon>Magnoliopsida</taxon>
        <taxon>eudicotyledons</taxon>
        <taxon>Gunneridae</taxon>
        <taxon>Pentapetalae</taxon>
        <taxon>rosids</taxon>
        <taxon>fabids</taxon>
        <taxon>Fabales</taxon>
        <taxon>Fabaceae</taxon>
        <taxon>Papilionoideae</taxon>
        <taxon>50 kb inversion clade</taxon>
        <taxon>NPAAA clade</taxon>
        <taxon>indigoferoid/millettioid clade</taxon>
        <taxon>Phaseoleae</taxon>
        <taxon>Glycine</taxon>
        <taxon>Glycine subgen. Soja</taxon>
    </lineage>
</organism>
<feature type="region of interest" description="Disordered" evidence="1">
    <location>
        <begin position="17"/>
        <end position="97"/>
    </location>
</feature>
<dbReference type="Proteomes" id="UP000053555">
    <property type="component" value="Unassembled WGS sequence"/>
</dbReference>
<evidence type="ECO:0000256" key="1">
    <source>
        <dbReference type="SAM" id="MobiDB-lite"/>
    </source>
</evidence>
<sequence length="97" mass="11053">MADLMKRILLMEAEQASKWSKHGTSNSHNTYGSGSQNGSTINSGNHHNNGNRYDHSYHYDERPIYNRGTFNGDGNGSHIQGDFDSSERNYYGRRYGY</sequence>
<proteinExistence type="predicted"/>
<reference evidence="2" key="1">
    <citation type="submission" date="2014-07" db="EMBL/GenBank/DDBJ databases">
        <title>Identification of a novel salt tolerance gene in wild soybean by whole-genome sequencing.</title>
        <authorList>
            <person name="Lam H.-M."/>
            <person name="Qi X."/>
            <person name="Li M.-W."/>
            <person name="Liu X."/>
            <person name="Xie M."/>
            <person name="Ni M."/>
            <person name="Xu X."/>
        </authorList>
    </citation>
    <scope>NUCLEOTIDE SEQUENCE [LARGE SCALE GENOMIC DNA]</scope>
    <source>
        <tissue evidence="2">Root</tissue>
    </source>
</reference>
<dbReference type="AlphaFoldDB" id="A0A0B2PU79"/>
<name>A0A0B2PU79_GLYSO</name>
<accession>A0A0B2PU79</accession>
<dbReference type="EMBL" id="KN662943">
    <property type="protein sequence ID" value="KHN12881.1"/>
    <property type="molecule type" value="Genomic_DNA"/>
</dbReference>
<gene>
    <name evidence="2" type="ORF">glysoja_029415</name>
</gene>